<dbReference type="GO" id="GO:0005886">
    <property type="term" value="C:plasma membrane"/>
    <property type="evidence" value="ECO:0007669"/>
    <property type="project" value="UniProtKB-SubCell"/>
</dbReference>
<dbReference type="GO" id="GO:0055085">
    <property type="term" value="P:transmembrane transport"/>
    <property type="evidence" value="ECO:0007669"/>
    <property type="project" value="InterPro"/>
</dbReference>
<comment type="subcellular location">
    <subcellularLocation>
        <location evidence="1">Cell inner membrane</location>
        <topology evidence="1">Multi-pass membrane protein</topology>
    </subcellularLocation>
    <subcellularLocation>
        <location evidence="8">Cell membrane</location>
        <topology evidence="8">Multi-pass membrane protein</topology>
    </subcellularLocation>
</comment>
<evidence type="ECO:0000256" key="3">
    <source>
        <dbReference type="ARBA" id="ARBA00022475"/>
    </source>
</evidence>
<sequence>MESVRHGSGSRPVMAVLLILFTAPVLFVIAKSMTSGWTGLFPETFSVRGYALLMDEPKLAEALSQSITIAVCVIVLNLLLGIPAAQVLAHHSFKGKSAAETLLLTPVIVPVLAIAMGLHTVFIQAGLAGSLSGVILIHLLPTLPYTIKVMRSGFERAGVLTGEQAALLGAGRLKVFYTIYFPQLIPSIRSVIFLASTISLSQYLLTALIGGGNVLTLAGLYFPYFSSADDTVIASFSLLFAILPIGIWLLFEGLLRLVTPYQKR</sequence>
<dbReference type="Proteomes" id="UP000028549">
    <property type="component" value="Unassembled WGS sequence"/>
</dbReference>
<feature type="transmembrane region" description="Helical" evidence="8">
    <location>
        <begin position="231"/>
        <end position="255"/>
    </location>
</feature>
<comment type="similarity">
    <text evidence="8">Belongs to the binding-protein-dependent transport system permease family.</text>
</comment>
<evidence type="ECO:0000313" key="11">
    <source>
        <dbReference type="Proteomes" id="UP000028549"/>
    </source>
</evidence>
<evidence type="ECO:0000256" key="5">
    <source>
        <dbReference type="ARBA" id="ARBA00022692"/>
    </source>
</evidence>
<evidence type="ECO:0000256" key="2">
    <source>
        <dbReference type="ARBA" id="ARBA00022448"/>
    </source>
</evidence>
<dbReference type="AlphaFoldDB" id="A0A084H4N5"/>
<evidence type="ECO:0000313" key="10">
    <source>
        <dbReference type="EMBL" id="KEZ54547.1"/>
    </source>
</evidence>
<dbReference type="STRING" id="246786.GS18_0203075"/>
<feature type="domain" description="ABC transmembrane type-1" evidence="9">
    <location>
        <begin position="63"/>
        <end position="251"/>
    </location>
</feature>
<protein>
    <submittedName>
        <fullName evidence="10">ABC transporter permease</fullName>
    </submittedName>
</protein>
<dbReference type="InterPro" id="IPR035906">
    <property type="entry name" value="MetI-like_sf"/>
</dbReference>
<evidence type="ECO:0000256" key="4">
    <source>
        <dbReference type="ARBA" id="ARBA00022519"/>
    </source>
</evidence>
<dbReference type="EMBL" id="JNVC02000001">
    <property type="protein sequence ID" value="KEZ54547.1"/>
    <property type="molecule type" value="Genomic_DNA"/>
</dbReference>
<dbReference type="Pfam" id="PF00528">
    <property type="entry name" value="BPD_transp_1"/>
    <property type="match status" value="1"/>
</dbReference>
<keyword evidence="11" id="KW-1185">Reference proteome</keyword>
<dbReference type="Gene3D" id="1.10.3720.10">
    <property type="entry name" value="MetI-like"/>
    <property type="match status" value="1"/>
</dbReference>
<feature type="transmembrane region" description="Helical" evidence="8">
    <location>
        <begin position="203"/>
        <end position="225"/>
    </location>
</feature>
<organism evidence="10 11">
    <name type="scientific">Metabacillus indicus</name>
    <name type="common">Bacillus indicus</name>
    <dbReference type="NCBI Taxonomy" id="246786"/>
    <lineage>
        <taxon>Bacteria</taxon>
        <taxon>Bacillati</taxon>
        <taxon>Bacillota</taxon>
        <taxon>Bacilli</taxon>
        <taxon>Bacillales</taxon>
        <taxon>Bacillaceae</taxon>
        <taxon>Metabacillus</taxon>
    </lineage>
</organism>
<feature type="transmembrane region" description="Helical" evidence="8">
    <location>
        <begin position="101"/>
        <end position="122"/>
    </location>
</feature>
<evidence type="ECO:0000256" key="7">
    <source>
        <dbReference type="ARBA" id="ARBA00023136"/>
    </source>
</evidence>
<accession>A0A084H4N5</accession>
<gene>
    <name evidence="10" type="ORF">GS18_0203075</name>
</gene>
<name>A0A084H4N5_METID</name>
<reference evidence="10 11" key="1">
    <citation type="journal article" date="2005" name="Int. J. Syst. Evol. Microbiol.">
        <title>Bacillus cibi sp. nov., isolated from jeotgal, a traditional Korean fermented seafood.</title>
        <authorList>
            <person name="Yoon J.H."/>
            <person name="Lee C.H."/>
            <person name="Oh T.K."/>
        </authorList>
    </citation>
    <scope>NUCLEOTIDE SEQUENCE [LARGE SCALE GENOMIC DNA]</scope>
    <source>
        <strain evidence="10 11">DSM 16189</strain>
    </source>
</reference>
<evidence type="ECO:0000256" key="8">
    <source>
        <dbReference type="RuleBase" id="RU363032"/>
    </source>
</evidence>
<keyword evidence="7 8" id="KW-0472">Membrane</keyword>
<dbReference type="InterPro" id="IPR000515">
    <property type="entry name" value="MetI-like"/>
</dbReference>
<dbReference type="PANTHER" id="PTHR43357:SF4">
    <property type="entry name" value="INNER MEMBRANE ABC TRANSPORTER PERMEASE PROTEIN YDCV"/>
    <property type="match status" value="1"/>
</dbReference>
<dbReference type="SUPFAM" id="SSF161098">
    <property type="entry name" value="MetI-like"/>
    <property type="match status" value="1"/>
</dbReference>
<feature type="transmembrane region" description="Helical" evidence="8">
    <location>
        <begin position="67"/>
        <end position="89"/>
    </location>
</feature>
<keyword evidence="4" id="KW-0997">Cell inner membrane</keyword>
<keyword evidence="2 8" id="KW-0813">Transport</keyword>
<dbReference type="CDD" id="cd06261">
    <property type="entry name" value="TM_PBP2"/>
    <property type="match status" value="1"/>
</dbReference>
<feature type="transmembrane region" description="Helical" evidence="8">
    <location>
        <begin position="12"/>
        <end position="30"/>
    </location>
</feature>
<feature type="transmembrane region" description="Helical" evidence="8">
    <location>
        <begin position="128"/>
        <end position="147"/>
    </location>
</feature>
<keyword evidence="5 8" id="KW-0812">Transmembrane</keyword>
<proteinExistence type="inferred from homology"/>
<keyword evidence="6 8" id="KW-1133">Transmembrane helix</keyword>
<evidence type="ECO:0000256" key="6">
    <source>
        <dbReference type="ARBA" id="ARBA00022989"/>
    </source>
</evidence>
<keyword evidence="3" id="KW-1003">Cell membrane</keyword>
<dbReference type="PANTHER" id="PTHR43357">
    <property type="entry name" value="INNER MEMBRANE ABC TRANSPORTER PERMEASE PROTEIN YDCV"/>
    <property type="match status" value="1"/>
</dbReference>
<dbReference type="PROSITE" id="PS50928">
    <property type="entry name" value="ABC_TM1"/>
    <property type="match status" value="1"/>
</dbReference>
<evidence type="ECO:0000259" key="9">
    <source>
        <dbReference type="PROSITE" id="PS50928"/>
    </source>
</evidence>
<comment type="caution">
    <text evidence="10">The sequence shown here is derived from an EMBL/GenBank/DDBJ whole genome shotgun (WGS) entry which is preliminary data.</text>
</comment>
<evidence type="ECO:0000256" key="1">
    <source>
        <dbReference type="ARBA" id="ARBA00004429"/>
    </source>
</evidence>